<dbReference type="PANTHER" id="PTHR43689:SF8">
    <property type="entry name" value="ALPHA_BETA-HYDROLASES SUPERFAMILY PROTEIN"/>
    <property type="match status" value="1"/>
</dbReference>
<gene>
    <name evidence="2" type="ORF">F4561_004824</name>
</gene>
<evidence type="ECO:0000313" key="2">
    <source>
        <dbReference type="EMBL" id="MBB4934004.1"/>
    </source>
</evidence>
<dbReference type="EMBL" id="JACHJT010000001">
    <property type="protein sequence ID" value="MBB4934004.1"/>
    <property type="molecule type" value="Genomic_DNA"/>
</dbReference>
<name>A0A7W7W5M3_9ACTN</name>
<keyword evidence="3" id="KW-1185">Reference proteome</keyword>
<dbReference type="InterPro" id="IPR000073">
    <property type="entry name" value="AB_hydrolase_1"/>
</dbReference>
<dbReference type="RefSeq" id="WP_184581717.1">
    <property type="nucleotide sequence ID" value="NZ_JACHJT010000001.1"/>
</dbReference>
<evidence type="ECO:0000313" key="3">
    <source>
        <dbReference type="Proteomes" id="UP000523007"/>
    </source>
</evidence>
<accession>A0A7W7W5M3</accession>
<dbReference type="Gene3D" id="3.40.50.1820">
    <property type="entry name" value="alpha/beta hydrolase"/>
    <property type="match status" value="1"/>
</dbReference>
<organism evidence="2 3">
    <name type="scientific">Lipingzhangella halophila</name>
    <dbReference type="NCBI Taxonomy" id="1783352"/>
    <lineage>
        <taxon>Bacteria</taxon>
        <taxon>Bacillati</taxon>
        <taxon>Actinomycetota</taxon>
        <taxon>Actinomycetes</taxon>
        <taxon>Streptosporangiales</taxon>
        <taxon>Nocardiopsidaceae</taxon>
        <taxon>Lipingzhangella</taxon>
    </lineage>
</organism>
<dbReference type="SUPFAM" id="SSF53474">
    <property type="entry name" value="alpha/beta-Hydrolases"/>
    <property type="match status" value="1"/>
</dbReference>
<protein>
    <submittedName>
        <fullName evidence="2">Alpha-beta hydrolase superfamily lysophospholipase</fullName>
    </submittedName>
</protein>
<dbReference type="AlphaFoldDB" id="A0A7W7W5M3"/>
<dbReference type="Proteomes" id="UP000523007">
    <property type="component" value="Unassembled WGS sequence"/>
</dbReference>
<reference evidence="2 3" key="1">
    <citation type="submission" date="2020-08" db="EMBL/GenBank/DDBJ databases">
        <title>Sequencing the genomes of 1000 actinobacteria strains.</title>
        <authorList>
            <person name="Klenk H.-P."/>
        </authorList>
    </citation>
    <scope>NUCLEOTIDE SEQUENCE [LARGE SCALE GENOMIC DNA]</scope>
    <source>
        <strain evidence="2 3">DSM 102030</strain>
    </source>
</reference>
<keyword evidence="2" id="KW-0378">Hydrolase</keyword>
<dbReference type="InterPro" id="IPR022742">
    <property type="entry name" value="Hydrolase_4"/>
</dbReference>
<dbReference type="InterPro" id="IPR029058">
    <property type="entry name" value="AB_hydrolase_fold"/>
</dbReference>
<dbReference type="Pfam" id="PF12146">
    <property type="entry name" value="Hydrolase_4"/>
    <property type="match status" value="1"/>
</dbReference>
<evidence type="ECO:0000259" key="1">
    <source>
        <dbReference type="Pfam" id="PF12146"/>
    </source>
</evidence>
<comment type="caution">
    <text evidence="2">The sequence shown here is derived from an EMBL/GenBank/DDBJ whole genome shotgun (WGS) entry which is preliminary data.</text>
</comment>
<dbReference type="PANTHER" id="PTHR43689">
    <property type="entry name" value="HYDROLASE"/>
    <property type="match status" value="1"/>
</dbReference>
<dbReference type="GO" id="GO:0016787">
    <property type="term" value="F:hydrolase activity"/>
    <property type="evidence" value="ECO:0007669"/>
    <property type="project" value="UniProtKB-KW"/>
</dbReference>
<dbReference type="PRINTS" id="PR00111">
    <property type="entry name" value="ABHYDROLASE"/>
</dbReference>
<sequence>MHRSYAVLMPADLRPDPIVEPESTWWRWRDTDVHIERMGDPAAAARMILLHGAGGHAAAMFPYAALAAQRGFRVLVPDLPGFGRTRVPRRHAVRYDDWVRLACDLALAEKQAHPDEPLHLLGASMGGMLAYDVATRTGAASRVLVTCLLDPRDPVARRHITHFPWLGDVARPFMRVAAGPLAGVSVPMPWLTKMRAISNEPALVDLVLRDRRGGRNRMPLGFLRTFLDSAPAVEPEEASGPAIVLAHPADDRWTPHEVSMRFFDRIAAPKEIVMLENAGHYPVESPGARQLVEAMGTAGPEPHKGLAG</sequence>
<feature type="domain" description="Serine aminopeptidase S33" evidence="1">
    <location>
        <begin position="43"/>
        <end position="280"/>
    </location>
</feature>
<proteinExistence type="predicted"/>